<dbReference type="KEGG" id="spu:115919861"/>
<dbReference type="Proteomes" id="UP000007110">
    <property type="component" value="Unassembled WGS sequence"/>
</dbReference>
<dbReference type="Gene3D" id="1.10.287.1490">
    <property type="match status" value="1"/>
</dbReference>
<feature type="region of interest" description="Disordered" evidence="2">
    <location>
        <begin position="340"/>
        <end position="374"/>
    </location>
</feature>
<dbReference type="AlphaFoldDB" id="A0A7M7N353"/>
<feature type="region of interest" description="Disordered" evidence="2">
    <location>
        <begin position="52"/>
        <end position="87"/>
    </location>
</feature>
<dbReference type="InParanoid" id="A0A7M7N353"/>
<feature type="coiled-coil region" evidence="1">
    <location>
        <begin position="581"/>
        <end position="686"/>
    </location>
</feature>
<evidence type="ECO:0000313" key="3">
    <source>
        <dbReference type="EnsemblMetazoa" id="XP_030830255"/>
    </source>
</evidence>
<feature type="region of interest" description="Disordered" evidence="2">
    <location>
        <begin position="691"/>
        <end position="738"/>
    </location>
</feature>
<dbReference type="GeneID" id="115919861"/>
<evidence type="ECO:0000256" key="1">
    <source>
        <dbReference type="SAM" id="Coils"/>
    </source>
</evidence>
<keyword evidence="1" id="KW-0175">Coiled coil</keyword>
<proteinExistence type="predicted"/>
<name>A0A7M7N353_STRPU</name>
<reference evidence="3" key="2">
    <citation type="submission" date="2021-01" db="UniProtKB">
        <authorList>
            <consortium name="EnsemblMetazoa"/>
        </authorList>
    </citation>
    <scope>IDENTIFICATION</scope>
</reference>
<organism evidence="3 4">
    <name type="scientific">Strongylocentrotus purpuratus</name>
    <name type="common">Purple sea urchin</name>
    <dbReference type="NCBI Taxonomy" id="7668"/>
    <lineage>
        <taxon>Eukaryota</taxon>
        <taxon>Metazoa</taxon>
        <taxon>Echinodermata</taxon>
        <taxon>Eleutherozoa</taxon>
        <taxon>Echinozoa</taxon>
        <taxon>Echinoidea</taxon>
        <taxon>Euechinoidea</taxon>
        <taxon>Echinacea</taxon>
        <taxon>Camarodonta</taxon>
        <taxon>Echinidea</taxon>
        <taxon>Strongylocentrotidae</taxon>
        <taxon>Strongylocentrotus</taxon>
    </lineage>
</organism>
<evidence type="ECO:0000256" key="2">
    <source>
        <dbReference type="SAM" id="MobiDB-lite"/>
    </source>
</evidence>
<dbReference type="InterPro" id="IPR049885">
    <property type="entry name" value="MTCL1-3"/>
</dbReference>
<feature type="compositionally biased region" description="Basic and acidic residues" evidence="2">
    <location>
        <begin position="361"/>
        <end position="372"/>
    </location>
</feature>
<evidence type="ECO:0000313" key="4">
    <source>
        <dbReference type="Proteomes" id="UP000007110"/>
    </source>
</evidence>
<keyword evidence="4" id="KW-1185">Reference proteome</keyword>
<sequence>MNAQDTSKHSTGIASVRGGGGRKAIAGWEHMGEIAAVFESSVELTSSITPRTTMSVPSVGEHQGDAHKQRGYPGSTRGKNGDMNPLSECETEAEPTILSSYRVNDNNNAGTTHQRTSGSNYEGIVRSASVVEERKVRSKDTSTTFTMTSSSTHAMDLFTSTPRPRTQNAPMALDIPDFMPAVFEPETNGGGALDGYEGDDLILRAREAEFTATLQPRAFDASIYATYTDLSSLGALGEIDDYDVTYFDDEEEGDQRIENGGDEVPVNGSIGSKESSERGSRIGLDPRPTDSKHLNKSLESILSEIRKSENGDGGYGSGLEQNVERSRSMENIRLHLGFVSPSIDDGKRNSLPDNQSTSIPDRVHDKETEPDRLTGVLLTLRPESTGEESRVCNPKGERVIDGENANVETAITASPASETHSQQTGDALALSTLHTQRLANIHVNSDNYYDEDVSGTRSCAPMEDVIRTVDTEYTSKGLHIASDKSNLSEQPQKQGSNTEGGVKQDDVVAEVESGCTTENMEKKVAGDGAASAGMAEVESLRKEIRAWEEKYGALEKRVRSMDDSGSTQCLPMDPDLEKLSLSELQARVTAAETMIGDLREQIDCYKEEIEDLQLELEEAADRVREGDLEEYRDLKHELDQVTKEWRILQYRLRKADRRVEQADQERLEWEEKCQILMMQMDEMQKQHMRHVGESGGAGGLGSGGGGTTTTGGGGGGSSERVSSTGGSGSEEEEKTVDKEILGLKQELKIAKDVSIRLHQELEMVEEKRARTEEENQLLRKKLVDSETTRKEFKRELEKTRLEVSSTNQLHIPFID</sequence>
<dbReference type="RefSeq" id="XP_030830255.1">
    <property type="nucleotide sequence ID" value="XM_030974395.1"/>
</dbReference>
<dbReference type="PANTHER" id="PTHR15742:SF5">
    <property type="entry name" value="GIRDIN"/>
    <property type="match status" value="1"/>
</dbReference>
<dbReference type="OMA" id="VTKEWRI"/>
<protein>
    <submittedName>
        <fullName evidence="3">Uncharacterized protein</fullName>
    </submittedName>
</protein>
<accession>A0A7M7N353</accession>
<dbReference type="OrthoDB" id="10036174at2759"/>
<feature type="region of interest" description="Disordered" evidence="2">
    <location>
        <begin position="253"/>
        <end position="295"/>
    </location>
</feature>
<reference evidence="4" key="1">
    <citation type="submission" date="2015-02" db="EMBL/GenBank/DDBJ databases">
        <title>Genome sequencing for Strongylocentrotus purpuratus.</title>
        <authorList>
            <person name="Murali S."/>
            <person name="Liu Y."/>
            <person name="Vee V."/>
            <person name="English A."/>
            <person name="Wang M."/>
            <person name="Skinner E."/>
            <person name="Han Y."/>
            <person name="Muzny D.M."/>
            <person name="Worley K.C."/>
            <person name="Gibbs R.A."/>
        </authorList>
    </citation>
    <scope>NUCLEOTIDE SEQUENCE</scope>
</reference>
<dbReference type="EnsemblMetazoa" id="XM_030974395">
    <property type="protein sequence ID" value="XP_030830255"/>
    <property type="gene ID" value="LOC115919861"/>
</dbReference>
<feature type="compositionally biased region" description="Polar residues" evidence="2">
    <location>
        <begin position="1"/>
        <end position="13"/>
    </location>
</feature>
<feature type="compositionally biased region" description="Gly residues" evidence="2">
    <location>
        <begin position="693"/>
        <end position="717"/>
    </location>
</feature>
<feature type="compositionally biased region" description="Polar residues" evidence="2">
    <location>
        <begin position="483"/>
        <end position="499"/>
    </location>
</feature>
<feature type="coiled-coil region" evidence="1">
    <location>
        <begin position="754"/>
        <end position="809"/>
    </location>
</feature>
<dbReference type="PANTHER" id="PTHR15742">
    <property type="entry name" value="GIRDIN"/>
    <property type="match status" value="1"/>
</dbReference>
<feature type="region of interest" description="Disordered" evidence="2">
    <location>
        <begin position="1"/>
        <end position="20"/>
    </location>
</feature>
<feature type="coiled-coil region" evidence="1">
    <location>
        <begin position="530"/>
        <end position="557"/>
    </location>
</feature>
<feature type="region of interest" description="Disordered" evidence="2">
    <location>
        <begin position="479"/>
        <end position="504"/>
    </location>
</feature>